<dbReference type="PANTHER" id="PTHR43662">
    <property type="match status" value="1"/>
</dbReference>
<feature type="domain" description="DUF1996" evidence="1">
    <location>
        <begin position="27"/>
        <end position="250"/>
    </location>
</feature>
<dbReference type="Proteomes" id="UP001287356">
    <property type="component" value="Unassembled WGS sequence"/>
</dbReference>
<accession>A0AAE0JT04</accession>
<keyword evidence="3" id="KW-1185">Reference proteome</keyword>
<dbReference type="PANTHER" id="PTHR43662:SF3">
    <property type="entry name" value="DOMAIN PROTEIN, PUTATIVE (AFU_ORTHOLOGUE AFUA_6G11970)-RELATED"/>
    <property type="match status" value="1"/>
</dbReference>
<evidence type="ECO:0000259" key="1">
    <source>
        <dbReference type="Pfam" id="PF09362"/>
    </source>
</evidence>
<gene>
    <name evidence="2" type="ORF">B0T24DRAFT_495060</name>
</gene>
<sequence>ILAAAQLAGVASGFQIHGHMAALTRLDPIVNPGLVSGHAHMFVGGTGLDSTLTTAKLRQSKCSTLETQQDKSAYWVAPPYGRNANGTWSALPNTNLAIYYLRSQPNKPITIFPDNFRMVMGGASATLANQNSDWTSFQCNNYIPKGDVTGTWNFTSGFKFLPNMDCTLIKMAIEFPNCWEGTNVDSADHRSHMSYATGPDSTCPTTHPVQVPQIVLEYEFYAEGYHYQDVALSSGSKSGAGVHGDYFFGWTAAGVATMARALNDPQCMNSAGILPGYPASVRCDIMAAIADEAAMDACNADIAAPIVREEVGVQRPVAALPGCNPLYDGPGLPPTKPTTCPVPAAT</sequence>
<evidence type="ECO:0000313" key="3">
    <source>
        <dbReference type="Proteomes" id="UP001287356"/>
    </source>
</evidence>
<protein>
    <recommendedName>
        <fullName evidence="1">DUF1996 domain-containing protein</fullName>
    </recommendedName>
</protein>
<feature type="non-terminal residue" evidence="2">
    <location>
        <position position="346"/>
    </location>
</feature>
<proteinExistence type="predicted"/>
<comment type="caution">
    <text evidence="2">The sequence shown here is derived from an EMBL/GenBank/DDBJ whole genome shotgun (WGS) entry which is preliminary data.</text>
</comment>
<dbReference type="EMBL" id="JAULSN010000012">
    <property type="protein sequence ID" value="KAK3361306.1"/>
    <property type="molecule type" value="Genomic_DNA"/>
</dbReference>
<feature type="non-terminal residue" evidence="2">
    <location>
        <position position="1"/>
    </location>
</feature>
<name>A0AAE0JT04_9PEZI</name>
<dbReference type="AlphaFoldDB" id="A0AAE0JT04"/>
<evidence type="ECO:0000313" key="2">
    <source>
        <dbReference type="EMBL" id="KAK3361306.1"/>
    </source>
</evidence>
<reference evidence="2" key="1">
    <citation type="journal article" date="2023" name="Mol. Phylogenet. Evol.">
        <title>Genome-scale phylogeny and comparative genomics of the fungal order Sordariales.</title>
        <authorList>
            <person name="Hensen N."/>
            <person name="Bonometti L."/>
            <person name="Westerberg I."/>
            <person name="Brannstrom I.O."/>
            <person name="Guillou S."/>
            <person name="Cros-Aarteil S."/>
            <person name="Calhoun S."/>
            <person name="Haridas S."/>
            <person name="Kuo A."/>
            <person name="Mondo S."/>
            <person name="Pangilinan J."/>
            <person name="Riley R."/>
            <person name="LaButti K."/>
            <person name="Andreopoulos B."/>
            <person name="Lipzen A."/>
            <person name="Chen C."/>
            <person name="Yan M."/>
            <person name="Daum C."/>
            <person name="Ng V."/>
            <person name="Clum A."/>
            <person name="Steindorff A."/>
            <person name="Ohm R.A."/>
            <person name="Martin F."/>
            <person name="Silar P."/>
            <person name="Natvig D.O."/>
            <person name="Lalanne C."/>
            <person name="Gautier V."/>
            <person name="Ament-Velasquez S.L."/>
            <person name="Kruys A."/>
            <person name="Hutchinson M.I."/>
            <person name="Powell A.J."/>
            <person name="Barry K."/>
            <person name="Miller A.N."/>
            <person name="Grigoriev I.V."/>
            <person name="Debuchy R."/>
            <person name="Gladieux P."/>
            <person name="Hiltunen Thoren M."/>
            <person name="Johannesson H."/>
        </authorList>
    </citation>
    <scope>NUCLEOTIDE SEQUENCE</scope>
    <source>
        <strain evidence="2">CBS 958.72</strain>
    </source>
</reference>
<organism evidence="2 3">
    <name type="scientific">Lasiosphaeria ovina</name>
    <dbReference type="NCBI Taxonomy" id="92902"/>
    <lineage>
        <taxon>Eukaryota</taxon>
        <taxon>Fungi</taxon>
        <taxon>Dikarya</taxon>
        <taxon>Ascomycota</taxon>
        <taxon>Pezizomycotina</taxon>
        <taxon>Sordariomycetes</taxon>
        <taxon>Sordariomycetidae</taxon>
        <taxon>Sordariales</taxon>
        <taxon>Lasiosphaeriaceae</taxon>
        <taxon>Lasiosphaeria</taxon>
    </lineage>
</organism>
<dbReference type="InterPro" id="IPR018535">
    <property type="entry name" value="DUF1996"/>
</dbReference>
<dbReference type="Pfam" id="PF09362">
    <property type="entry name" value="DUF1996"/>
    <property type="match status" value="1"/>
</dbReference>
<reference evidence="2" key="2">
    <citation type="submission" date="2023-06" db="EMBL/GenBank/DDBJ databases">
        <authorList>
            <consortium name="Lawrence Berkeley National Laboratory"/>
            <person name="Haridas S."/>
            <person name="Hensen N."/>
            <person name="Bonometti L."/>
            <person name="Westerberg I."/>
            <person name="Brannstrom I.O."/>
            <person name="Guillou S."/>
            <person name="Cros-Aarteil S."/>
            <person name="Calhoun S."/>
            <person name="Kuo A."/>
            <person name="Mondo S."/>
            <person name="Pangilinan J."/>
            <person name="Riley R."/>
            <person name="Labutti K."/>
            <person name="Andreopoulos B."/>
            <person name="Lipzen A."/>
            <person name="Chen C."/>
            <person name="Yanf M."/>
            <person name="Daum C."/>
            <person name="Ng V."/>
            <person name="Clum A."/>
            <person name="Steindorff A."/>
            <person name="Ohm R."/>
            <person name="Martin F."/>
            <person name="Silar P."/>
            <person name="Natvig D."/>
            <person name="Lalanne C."/>
            <person name="Gautier V."/>
            <person name="Ament-Velasquez S.L."/>
            <person name="Kruys A."/>
            <person name="Hutchinson M.I."/>
            <person name="Powell A.J."/>
            <person name="Barry K."/>
            <person name="Miller A.N."/>
            <person name="Grigoriev I.V."/>
            <person name="Debuchy R."/>
            <person name="Gladieux P."/>
            <person name="Thoren M.H."/>
            <person name="Johannesson H."/>
        </authorList>
    </citation>
    <scope>NUCLEOTIDE SEQUENCE</scope>
    <source>
        <strain evidence="2">CBS 958.72</strain>
    </source>
</reference>